<dbReference type="PANTHER" id="PTHR14386:SF2">
    <property type="entry name" value="PROTEIN FAM204A"/>
    <property type="match status" value="1"/>
</dbReference>
<feature type="compositionally biased region" description="Polar residues" evidence="1">
    <location>
        <begin position="107"/>
        <end position="127"/>
    </location>
</feature>
<accession>A0A210Q593</accession>
<organism evidence="2 3">
    <name type="scientific">Mizuhopecten yessoensis</name>
    <name type="common">Japanese scallop</name>
    <name type="synonym">Patinopecten yessoensis</name>
    <dbReference type="NCBI Taxonomy" id="6573"/>
    <lineage>
        <taxon>Eukaryota</taxon>
        <taxon>Metazoa</taxon>
        <taxon>Spiralia</taxon>
        <taxon>Lophotrochozoa</taxon>
        <taxon>Mollusca</taxon>
        <taxon>Bivalvia</taxon>
        <taxon>Autobranchia</taxon>
        <taxon>Pteriomorphia</taxon>
        <taxon>Pectinida</taxon>
        <taxon>Pectinoidea</taxon>
        <taxon>Pectinidae</taxon>
        <taxon>Mizuhopecten</taxon>
    </lineage>
</organism>
<dbReference type="EMBL" id="NEDP02004990">
    <property type="protein sequence ID" value="OWF43859.1"/>
    <property type="molecule type" value="Genomic_DNA"/>
</dbReference>
<dbReference type="AlphaFoldDB" id="A0A210Q593"/>
<dbReference type="PANTHER" id="PTHR14386">
    <property type="entry name" value="PROTEIN FAM204A"/>
    <property type="match status" value="1"/>
</dbReference>
<dbReference type="OrthoDB" id="2418792at2759"/>
<dbReference type="Proteomes" id="UP000242188">
    <property type="component" value="Unassembled WGS sequence"/>
</dbReference>
<feature type="compositionally biased region" description="Basic and acidic residues" evidence="1">
    <location>
        <begin position="45"/>
        <end position="58"/>
    </location>
</feature>
<evidence type="ECO:0000256" key="1">
    <source>
        <dbReference type="SAM" id="MobiDB-lite"/>
    </source>
</evidence>
<dbReference type="STRING" id="6573.A0A210Q593"/>
<name>A0A210Q593_MIZYE</name>
<feature type="region of interest" description="Disordered" evidence="1">
    <location>
        <begin position="1"/>
        <end position="30"/>
    </location>
</feature>
<protein>
    <recommendedName>
        <fullName evidence="4">Protein FAM204A</fullName>
    </recommendedName>
</protein>
<comment type="caution">
    <text evidence="2">The sequence shown here is derived from an EMBL/GenBank/DDBJ whole genome shotgun (WGS) entry which is preliminary data.</text>
</comment>
<keyword evidence="3" id="KW-1185">Reference proteome</keyword>
<gene>
    <name evidence="2" type="ORF">KP79_PYT17605</name>
</gene>
<feature type="compositionally biased region" description="Basic and acidic residues" evidence="1">
    <location>
        <begin position="68"/>
        <end position="88"/>
    </location>
</feature>
<sequence>MVPPPQDADHKGNDIADPETVNSCEKAPKNVPSKLWERFKVLEKKTDDMTRRSTEKRTKYMQKSLMKKVQEEITLPEDRDILRQHDVKFGPPVNNDTDQVNRKRKSNTSIDPSTQEGPSSASGSSWENIKPYLTAEDHLERPDKDFYKPKSGLEGQITSAIKQGEFSKAEELSDQLSTRELGSKVSKAFDAHRFVEKRKEQEDFKKSKKKKSLHWGRNKDGKRKATCDDATRRHNLLLQTR</sequence>
<feature type="compositionally biased region" description="Basic and acidic residues" evidence="1">
    <location>
        <begin position="135"/>
        <end position="148"/>
    </location>
</feature>
<reference evidence="2 3" key="1">
    <citation type="journal article" date="2017" name="Nat. Ecol. Evol.">
        <title>Scallop genome provides insights into evolution of bilaterian karyotype and development.</title>
        <authorList>
            <person name="Wang S."/>
            <person name="Zhang J."/>
            <person name="Jiao W."/>
            <person name="Li J."/>
            <person name="Xun X."/>
            <person name="Sun Y."/>
            <person name="Guo X."/>
            <person name="Huan P."/>
            <person name="Dong B."/>
            <person name="Zhang L."/>
            <person name="Hu X."/>
            <person name="Sun X."/>
            <person name="Wang J."/>
            <person name="Zhao C."/>
            <person name="Wang Y."/>
            <person name="Wang D."/>
            <person name="Huang X."/>
            <person name="Wang R."/>
            <person name="Lv J."/>
            <person name="Li Y."/>
            <person name="Zhang Z."/>
            <person name="Liu B."/>
            <person name="Lu W."/>
            <person name="Hui Y."/>
            <person name="Liang J."/>
            <person name="Zhou Z."/>
            <person name="Hou R."/>
            <person name="Li X."/>
            <person name="Liu Y."/>
            <person name="Li H."/>
            <person name="Ning X."/>
            <person name="Lin Y."/>
            <person name="Zhao L."/>
            <person name="Xing Q."/>
            <person name="Dou J."/>
            <person name="Li Y."/>
            <person name="Mao J."/>
            <person name="Guo H."/>
            <person name="Dou H."/>
            <person name="Li T."/>
            <person name="Mu C."/>
            <person name="Jiang W."/>
            <person name="Fu Q."/>
            <person name="Fu X."/>
            <person name="Miao Y."/>
            <person name="Liu J."/>
            <person name="Yu Q."/>
            <person name="Li R."/>
            <person name="Liao H."/>
            <person name="Li X."/>
            <person name="Kong Y."/>
            <person name="Jiang Z."/>
            <person name="Chourrout D."/>
            <person name="Li R."/>
            <person name="Bao Z."/>
        </authorList>
    </citation>
    <scope>NUCLEOTIDE SEQUENCE [LARGE SCALE GENOMIC DNA]</scope>
    <source>
        <strain evidence="2 3">PY_sf001</strain>
    </source>
</reference>
<feature type="region of interest" description="Disordered" evidence="1">
    <location>
        <begin position="45"/>
        <end position="153"/>
    </location>
</feature>
<feature type="compositionally biased region" description="Basic and acidic residues" evidence="1">
    <location>
        <begin position="217"/>
        <end position="228"/>
    </location>
</feature>
<evidence type="ECO:0000313" key="3">
    <source>
        <dbReference type="Proteomes" id="UP000242188"/>
    </source>
</evidence>
<evidence type="ECO:0000313" key="2">
    <source>
        <dbReference type="EMBL" id="OWF43859.1"/>
    </source>
</evidence>
<feature type="region of interest" description="Disordered" evidence="1">
    <location>
        <begin position="197"/>
        <end position="228"/>
    </location>
</feature>
<proteinExistence type="predicted"/>
<feature type="compositionally biased region" description="Basic residues" evidence="1">
    <location>
        <begin position="206"/>
        <end position="216"/>
    </location>
</feature>
<dbReference type="InterPro" id="IPR037690">
    <property type="entry name" value="FAM204A"/>
</dbReference>
<evidence type="ECO:0008006" key="4">
    <source>
        <dbReference type="Google" id="ProtNLM"/>
    </source>
</evidence>